<dbReference type="InterPro" id="IPR035906">
    <property type="entry name" value="MetI-like_sf"/>
</dbReference>
<keyword evidence="2 8" id="KW-0813">Transport</keyword>
<reference evidence="10 11" key="1">
    <citation type="submission" date="2017-07" db="EMBL/GenBank/DDBJ databases">
        <title>Bifidobacterium novel species.</title>
        <authorList>
            <person name="Lugli G.A."/>
            <person name="Milani C."/>
            <person name="Duranti S."/>
            <person name="Mangifesta M."/>
        </authorList>
    </citation>
    <scope>NUCLEOTIDE SEQUENCE [LARGE SCALE GENOMIC DNA]</scope>
    <source>
        <strain evidence="11">Goo31D</strain>
    </source>
</reference>
<keyword evidence="7 8" id="KW-0472">Membrane</keyword>
<keyword evidence="3" id="KW-1003">Cell membrane</keyword>
<dbReference type="Proteomes" id="UP000234935">
    <property type="component" value="Unassembled WGS sequence"/>
</dbReference>
<comment type="caution">
    <text evidence="10">The sequence shown here is derived from an EMBL/GenBank/DDBJ whole genome shotgun (WGS) entry which is preliminary data.</text>
</comment>
<gene>
    <name evidence="10" type="ORF">CGZ88_1042</name>
</gene>
<feature type="transmembrane region" description="Helical" evidence="8">
    <location>
        <begin position="122"/>
        <end position="145"/>
    </location>
</feature>
<protein>
    <submittedName>
        <fullName evidence="10">ABC transporter permease</fullName>
    </submittedName>
</protein>
<sequence>MASLTPSIAIDATDIETDAGSRADIGGTDVSSTAASARGVDRTRQADTATATAWRRYDRPGRAVKTVVLSAFALFLLLPIVGMLYFTFRSPTGGFTLEHWLTLFDAHDFSSTTLLDGVLNSLMLVAVTLAIELIVVIPSFVLIAVRFPRLDRAMDMLMLLPIAIPAIILVVGLAPVLAVLSDVVGTNTWTLALAYGVLALPFVHTTISSDLRGLDCRTLSQAAESLGAGWPRTLIDVLLPCLRRSIVASMLITTAIAFGEFTIASLLNRVTLQTALISISKTDVYRSVIVTLIVLLCTLFALFAMTSGDSKPRRKD</sequence>
<comment type="subcellular location">
    <subcellularLocation>
        <location evidence="1">Cell inner membrane</location>
        <topology evidence="1">Multi-pass membrane protein</topology>
    </subcellularLocation>
    <subcellularLocation>
        <location evidence="8">Cell membrane</location>
        <topology evidence="8">Multi-pass membrane protein</topology>
    </subcellularLocation>
</comment>
<proteinExistence type="inferred from homology"/>
<dbReference type="AlphaFoldDB" id="A0A2N5IX69"/>
<keyword evidence="6 8" id="KW-1133">Transmembrane helix</keyword>
<feature type="transmembrane region" description="Helical" evidence="8">
    <location>
        <begin position="246"/>
        <end position="267"/>
    </location>
</feature>
<dbReference type="InterPro" id="IPR000515">
    <property type="entry name" value="MetI-like"/>
</dbReference>
<evidence type="ECO:0000256" key="6">
    <source>
        <dbReference type="ARBA" id="ARBA00022989"/>
    </source>
</evidence>
<dbReference type="EMBL" id="NMYC01000005">
    <property type="protein sequence ID" value="PLS26557.1"/>
    <property type="molecule type" value="Genomic_DNA"/>
</dbReference>
<evidence type="ECO:0000256" key="1">
    <source>
        <dbReference type="ARBA" id="ARBA00004429"/>
    </source>
</evidence>
<evidence type="ECO:0000256" key="7">
    <source>
        <dbReference type="ARBA" id="ARBA00023136"/>
    </source>
</evidence>
<evidence type="ECO:0000313" key="10">
    <source>
        <dbReference type="EMBL" id="PLS26557.1"/>
    </source>
</evidence>
<dbReference type="Gene3D" id="1.10.3720.10">
    <property type="entry name" value="MetI-like"/>
    <property type="match status" value="1"/>
</dbReference>
<feature type="domain" description="ABC transmembrane type-1" evidence="9">
    <location>
        <begin position="118"/>
        <end position="306"/>
    </location>
</feature>
<dbReference type="PROSITE" id="PS50928">
    <property type="entry name" value="ABC_TM1"/>
    <property type="match status" value="1"/>
</dbReference>
<dbReference type="GO" id="GO:0055085">
    <property type="term" value="P:transmembrane transport"/>
    <property type="evidence" value="ECO:0007669"/>
    <property type="project" value="InterPro"/>
</dbReference>
<keyword evidence="5 8" id="KW-0812">Transmembrane</keyword>
<dbReference type="Pfam" id="PF00528">
    <property type="entry name" value="BPD_transp_1"/>
    <property type="match status" value="1"/>
</dbReference>
<evidence type="ECO:0000256" key="2">
    <source>
        <dbReference type="ARBA" id="ARBA00022448"/>
    </source>
</evidence>
<dbReference type="CDD" id="cd06261">
    <property type="entry name" value="TM_PBP2"/>
    <property type="match status" value="1"/>
</dbReference>
<dbReference type="SUPFAM" id="SSF161098">
    <property type="entry name" value="MetI-like"/>
    <property type="match status" value="1"/>
</dbReference>
<comment type="similarity">
    <text evidence="8">Belongs to the binding-protein-dependent transport system permease family.</text>
</comment>
<dbReference type="GO" id="GO:0005886">
    <property type="term" value="C:plasma membrane"/>
    <property type="evidence" value="ECO:0007669"/>
    <property type="project" value="UniProtKB-SubCell"/>
</dbReference>
<evidence type="ECO:0000256" key="5">
    <source>
        <dbReference type="ARBA" id="ARBA00022692"/>
    </source>
</evidence>
<feature type="transmembrane region" description="Helical" evidence="8">
    <location>
        <begin position="157"/>
        <end position="180"/>
    </location>
</feature>
<dbReference type="PANTHER" id="PTHR43357:SF4">
    <property type="entry name" value="INNER MEMBRANE ABC TRANSPORTER PERMEASE PROTEIN YDCV"/>
    <property type="match status" value="1"/>
</dbReference>
<keyword evidence="11" id="KW-1185">Reference proteome</keyword>
<dbReference type="OrthoDB" id="5622164at2"/>
<accession>A0A2N5IX69</accession>
<keyword evidence="4" id="KW-0997">Cell inner membrane</keyword>
<feature type="transmembrane region" description="Helical" evidence="8">
    <location>
        <begin position="287"/>
        <end position="305"/>
    </location>
</feature>
<name>A0A2N5IX69_9BIFI</name>
<evidence type="ECO:0000259" key="9">
    <source>
        <dbReference type="PROSITE" id="PS50928"/>
    </source>
</evidence>
<feature type="transmembrane region" description="Helical" evidence="8">
    <location>
        <begin position="186"/>
        <end position="203"/>
    </location>
</feature>
<evidence type="ECO:0000256" key="4">
    <source>
        <dbReference type="ARBA" id="ARBA00022519"/>
    </source>
</evidence>
<dbReference type="PANTHER" id="PTHR43357">
    <property type="entry name" value="INNER MEMBRANE ABC TRANSPORTER PERMEASE PROTEIN YDCV"/>
    <property type="match status" value="1"/>
</dbReference>
<dbReference type="RefSeq" id="WP_101671317.1">
    <property type="nucleotide sequence ID" value="NZ_NMYC01000005.1"/>
</dbReference>
<evidence type="ECO:0000313" key="11">
    <source>
        <dbReference type="Proteomes" id="UP000234935"/>
    </source>
</evidence>
<organism evidence="10 11">
    <name type="scientific">Bifidobacterium anseris</name>
    <dbReference type="NCBI Taxonomy" id="2020963"/>
    <lineage>
        <taxon>Bacteria</taxon>
        <taxon>Bacillati</taxon>
        <taxon>Actinomycetota</taxon>
        <taxon>Actinomycetes</taxon>
        <taxon>Bifidobacteriales</taxon>
        <taxon>Bifidobacteriaceae</taxon>
        <taxon>Bifidobacterium</taxon>
    </lineage>
</organism>
<feature type="transmembrane region" description="Helical" evidence="8">
    <location>
        <begin position="66"/>
        <end position="88"/>
    </location>
</feature>
<evidence type="ECO:0000256" key="3">
    <source>
        <dbReference type="ARBA" id="ARBA00022475"/>
    </source>
</evidence>
<evidence type="ECO:0000256" key="8">
    <source>
        <dbReference type="RuleBase" id="RU363032"/>
    </source>
</evidence>